<keyword evidence="4" id="KW-0963">Cytoplasm</keyword>
<dbReference type="Proteomes" id="UP000192501">
    <property type="component" value="Unassembled WGS sequence"/>
</dbReference>
<dbReference type="NCBIfam" id="TIGR00418">
    <property type="entry name" value="thrS"/>
    <property type="match status" value="1"/>
</dbReference>
<keyword evidence="6" id="KW-0547">Nucleotide-binding</keyword>
<evidence type="ECO:0000256" key="10">
    <source>
        <dbReference type="ARBA" id="ARBA00031900"/>
    </source>
</evidence>
<dbReference type="HAMAP" id="MF_00184">
    <property type="entry name" value="Thr_tRNA_synth"/>
    <property type="match status" value="1"/>
</dbReference>
<dbReference type="FunFam" id="3.30.980.10:FF:000005">
    <property type="entry name" value="Threonyl-tRNA synthetase, mitochondrial"/>
    <property type="match status" value="1"/>
</dbReference>
<dbReference type="GO" id="GO:0006435">
    <property type="term" value="P:threonyl-tRNA aminoacylation"/>
    <property type="evidence" value="ECO:0007669"/>
    <property type="project" value="InterPro"/>
</dbReference>
<reference evidence="14 15" key="1">
    <citation type="journal article" date="2017" name="Environ. Microbiol.">
        <title>Decay of the glycolytic pathway and adaptation to intranuclear parasitism within Enterocytozoonidae microsporidia.</title>
        <authorList>
            <person name="Wiredu Boakye D."/>
            <person name="Jaroenlak P."/>
            <person name="Prachumwat A."/>
            <person name="Williams T.A."/>
            <person name="Bateman K.S."/>
            <person name="Itsathitphaisarn O."/>
            <person name="Sritunyalucksana K."/>
            <person name="Paszkiewicz K.H."/>
            <person name="Moore K.A."/>
            <person name="Stentiford G.D."/>
            <person name="Williams B.A."/>
        </authorList>
    </citation>
    <scope>NUCLEOTIDE SEQUENCE [LARGE SCALE GENOMIC DNA]</scope>
    <source>
        <strain evidence="15">canceri</strain>
    </source>
</reference>
<dbReference type="InterPro" id="IPR004154">
    <property type="entry name" value="Anticodon-bd"/>
</dbReference>
<dbReference type="CDD" id="cd00771">
    <property type="entry name" value="ThrRS_core"/>
    <property type="match status" value="1"/>
</dbReference>
<dbReference type="FunFam" id="3.30.930.10:FF:000019">
    <property type="entry name" value="Threonine--tRNA ligase"/>
    <property type="match status" value="1"/>
</dbReference>
<dbReference type="InterPro" id="IPR036621">
    <property type="entry name" value="Anticodon-bd_dom_sf"/>
</dbReference>
<evidence type="ECO:0000313" key="15">
    <source>
        <dbReference type="Proteomes" id="UP000192501"/>
    </source>
</evidence>
<evidence type="ECO:0000256" key="2">
    <source>
        <dbReference type="ARBA" id="ARBA00008226"/>
    </source>
</evidence>
<dbReference type="PRINTS" id="PR01047">
    <property type="entry name" value="TRNASYNTHTHR"/>
</dbReference>
<dbReference type="EMBL" id="LTAI01000447">
    <property type="protein sequence ID" value="ORD98784.1"/>
    <property type="molecule type" value="Genomic_DNA"/>
</dbReference>
<dbReference type="GO" id="GO:0004829">
    <property type="term" value="F:threonine-tRNA ligase activity"/>
    <property type="evidence" value="ECO:0007669"/>
    <property type="project" value="UniProtKB-EC"/>
</dbReference>
<evidence type="ECO:0000256" key="7">
    <source>
        <dbReference type="ARBA" id="ARBA00022840"/>
    </source>
</evidence>
<evidence type="ECO:0000256" key="12">
    <source>
        <dbReference type="ARBA" id="ARBA00072369"/>
    </source>
</evidence>
<evidence type="ECO:0000256" key="4">
    <source>
        <dbReference type="ARBA" id="ARBA00022490"/>
    </source>
</evidence>
<dbReference type="PANTHER" id="PTHR11451:SF44">
    <property type="entry name" value="THREONINE--TRNA LIGASE, CHLOROPLASTIC_MITOCHONDRIAL 2"/>
    <property type="match status" value="1"/>
</dbReference>
<dbReference type="SUPFAM" id="SSF52954">
    <property type="entry name" value="Class II aaRS ABD-related"/>
    <property type="match status" value="1"/>
</dbReference>
<name>A0A1X0QGJ1_9MICR</name>
<feature type="domain" description="Aminoacyl-transfer RNA synthetases class-II family profile" evidence="13">
    <location>
        <begin position="290"/>
        <end position="553"/>
    </location>
</feature>
<comment type="similarity">
    <text evidence="2">Belongs to the class-II aminoacyl-tRNA synthetase family.</text>
</comment>
<organism evidence="14 15">
    <name type="scientific">Hepatospora eriocheir</name>
    <dbReference type="NCBI Taxonomy" id="1081669"/>
    <lineage>
        <taxon>Eukaryota</taxon>
        <taxon>Fungi</taxon>
        <taxon>Fungi incertae sedis</taxon>
        <taxon>Microsporidia</taxon>
        <taxon>Hepatosporidae</taxon>
        <taxon>Hepatospora</taxon>
    </lineage>
</organism>
<evidence type="ECO:0000313" key="14">
    <source>
        <dbReference type="EMBL" id="ORD98784.1"/>
    </source>
</evidence>
<keyword evidence="7" id="KW-0067">ATP-binding</keyword>
<evidence type="ECO:0000256" key="5">
    <source>
        <dbReference type="ARBA" id="ARBA00022598"/>
    </source>
</evidence>
<dbReference type="Pfam" id="PF00587">
    <property type="entry name" value="tRNA-synt_2b"/>
    <property type="match status" value="1"/>
</dbReference>
<accession>A0A1X0QGJ1</accession>
<keyword evidence="9" id="KW-0030">Aminoacyl-tRNA synthetase</keyword>
<proteinExistence type="inferred from homology"/>
<dbReference type="EC" id="6.1.1.3" evidence="3"/>
<evidence type="ECO:0000256" key="1">
    <source>
        <dbReference type="ARBA" id="ARBA00004496"/>
    </source>
</evidence>
<dbReference type="SMART" id="SM00863">
    <property type="entry name" value="tRNA_SAD"/>
    <property type="match status" value="1"/>
</dbReference>
<dbReference type="InterPro" id="IPR018163">
    <property type="entry name" value="Thr/Ala-tRNA-synth_IIc_edit"/>
</dbReference>
<evidence type="ECO:0000256" key="8">
    <source>
        <dbReference type="ARBA" id="ARBA00022917"/>
    </source>
</evidence>
<evidence type="ECO:0000256" key="3">
    <source>
        <dbReference type="ARBA" id="ARBA00013163"/>
    </source>
</evidence>
<dbReference type="SUPFAM" id="SSF55681">
    <property type="entry name" value="Class II aaRS and biotin synthetases"/>
    <property type="match status" value="1"/>
</dbReference>
<evidence type="ECO:0000256" key="9">
    <source>
        <dbReference type="ARBA" id="ARBA00023146"/>
    </source>
</evidence>
<comment type="subcellular location">
    <subcellularLocation>
        <location evidence="1">Cytoplasm</location>
    </subcellularLocation>
</comment>
<dbReference type="InterPro" id="IPR012947">
    <property type="entry name" value="tRNA_SAD"/>
</dbReference>
<dbReference type="Gene3D" id="3.40.50.800">
    <property type="entry name" value="Anticodon-binding domain"/>
    <property type="match status" value="1"/>
</dbReference>
<dbReference type="Pfam" id="PF03129">
    <property type="entry name" value="HGTP_anticodon"/>
    <property type="match status" value="1"/>
</dbReference>
<evidence type="ECO:0000259" key="13">
    <source>
        <dbReference type="PROSITE" id="PS50862"/>
    </source>
</evidence>
<dbReference type="GO" id="GO:0005739">
    <property type="term" value="C:mitochondrion"/>
    <property type="evidence" value="ECO:0007669"/>
    <property type="project" value="TreeGrafter"/>
</dbReference>
<dbReference type="InterPro" id="IPR002314">
    <property type="entry name" value="aa-tRNA-synt_IIb"/>
</dbReference>
<dbReference type="PANTHER" id="PTHR11451">
    <property type="entry name" value="THREONINE-TRNA LIGASE"/>
    <property type="match status" value="1"/>
</dbReference>
<sequence length="656" mass="76618">MNFKLTVHNNDINIKCEKDIKLTEIIYNKDRSDMIGEIDENSKELLDLMKEALVAKVVYKNGDSKLLDISLIEISEDVECVILYDFNTKKGKHAFWHSSAHILGHALVNLFGVKLVNGPAIEEGFYYDIDVSEPVSEKDFTKIEKEYMRLCKLNSKFVRKEVNLDYLKKLYEGNDCKLHFVNKSDNFTVYKNMVKDECVFEDFCRGPHINSSVMIKAVKITKNSSCYFLDKSDNKMLQRIYGVSFPNKKLLSEYKERILRAKEMDHRKIGREMNLFFFNETSPGSCFWLPDGAYIYNKLQDFIRNEYKVRGFKEVITPNIYSLNLWKESGHYENYKENIFMINSNDFGLKPMNCPGHCIMFKNFISSYKELPLRLADFGVLHRNECSGSLSGLTRVRRFQQDDAHIFCMSSQIKDEIKASLDFLKFVYNVFNFRYELLLSTRPEKFIGELTEWDIAEENLKEAIIESGHKFILNEGDGAFYGPKIDIILYDAFQRKTQCATIQLDFQLPQRFNLQYQDIDGELKVPVIIHRAIYGSLERFIAIILESYGKKLPFWLSPRQIGLVVISEEVADYAKELKNVLIDYKIKEYSDHKLTLNKKIRTAEIDGCRLICVIGRNEKILREVNLRNSGKNVSYKIEEFKEICLKMTKDEKSVNF</sequence>
<dbReference type="GO" id="GO:0005524">
    <property type="term" value="F:ATP binding"/>
    <property type="evidence" value="ECO:0007669"/>
    <property type="project" value="UniProtKB-KW"/>
</dbReference>
<comment type="caution">
    <text evidence="14">The sequence shown here is derived from an EMBL/GenBank/DDBJ whole genome shotgun (WGS) entry which is preliminary data.</text>
</comment>
<dbReference type="InterPro" id="IPR006195">
    <property type="entry name" value="aa-tRNA-synth_II"/>
</dbReference>
<dbReference type="AlphaFoldDB" id="A0A1X0QGJ1"/>
<keyword evidence="8" id="KW-0648">Protein biosynthesis</keyword>
<gene>
    <name evidence="14" type="primary">SYTC</name>
    <name evidence="14" type="ORF">A0H76_1930</name>
</gene>
<dbReference type="SUPFAM" id="SSF55186">
    <property type="entry name" value="ThrRS/AlaRS common domain"/>
    <property type="match status" value="1"/>
</dbReference>
<dbReference type="InterPro" id="IPR045864">
    <property type="entry name" value="aa-tRNA-synth_II/BPL/LPL"/>
</dbReference>
<dbReference type="InterPro" id="IPR033728">
    <property type="entry name" value="ThrRS_core"/>
</dbReference>
<dbReference type="PROSITE" id="PS50862">
    <property type="entry name" value="AA_TRNA_LIGASE_II"/>
    <property type="match status" value="1"/>
</dbReference>
<dbReference type="InterPro" id="IPR002320">
    <property type="entry name" value="Thr-tRNA-ligase_IIa"/>
</dbReference>
<dbReference type="VEuPathDB" id="MicrosporidiaDB:HERIO_2683"/>
<dbReference type="Gene3D" id="3.30.980.10">
    <property type="entry name" value="Threonyl-trna Synthetase, Chain A, domain 2"/>
    <property type="match status" value="1"/>
</dbReference>
<comment type="catalytic activity">
    <reaction evidence="11">
        <text>tRNA(Thr) + L-threonine + ATP = L-threonyl-tRNA(Thr) + AMP + diphosphate + H(+)</text>
        <dbReference type="Rhea" id="RHEA:24624"/>
        <dbReference type="Rhea" id="RHEA-COMP:9670"/>
        <dbReference type="Rhea" id="RHEA-COMP:9704"/>
        <dbReference type="ChEBI" id="CHEBI:15378"/>
        <dbReference type="ChEBI" id="CHEBI:30616"/>
        <dbReference type="ChEBI" id="CHEBI:33019"/>
        <dbReference type="ChEBI" id="CHEBI:57926"/>
        <dbReference type="ChEBI" id="CHEBI:78442"/>
        <dbReference type="ChEBI" id="CHEBI:78534"/>
        <dbReference type="ChEBI" id="CHEBI:456215"/>
        <dbReference type="EC" id="6.1.1.3"/>
    </reaction>
</comment>
<dbReference type="Gene3D" id="3.30.930.10">
    <property type="entry name" value="Bira Bifunctional Protein, Domain 2"/>
    <property type="match status" value="1"/>
</dbReference>
<evidence type="ECO:0000256" key="11">
    <source>
        <dbReference type="ARBA" id="ARBA00049515"/>
    </source>
</evidence>
<dbReference type="Pfam" id="PF07973">
    <property type="entry name" value="tRNA_SAD"/>
    <property type="match status" value="1"/>
</dbReference>
<dbReference type="VEuPathDB" id="MicrosporidiaDB:A0H76_1930"/>
<keyword evidence="5" id="KW-0436">Ligase</keyword>
<evidence type="ECO:0000256" key="6">
    <source>
        <dbReference type="ARBA" id="ARBA00022741"/>
    </source>
</evidence>
<protein>
    <recommendedName>
        <fullName evidence="12">Probable threonine--tRNA ligase, cytoplasmic</fullName>
        <ecNumber evidence="3">6.1.1.3</ecNumber>
    </recommendedName>
    <alternativeName>
        <fullName evidence="10">Threonyl-tRNA synthetase</fullName>
    </alternativeName>
</protein>